<keyword evidence="13" id="KW-1185">Reference proteome</keyword>
<dbReference type="GO" id="GO:0050661">
    <property type="term" value="F:NADP binding"/>
    <property type="evidence" value="ECO:0007669"/>
    <property type="project" value="InterPro"/>
</dbReference>
<dbReference type="GO" id="GO:0008652">
    <property type="term" value="P:amino acid biosynthetic process"/>
    <property type="evidence" value="ECO:0007669"/>
    <property type="project" value="UniProtKB-KW"/>
</dbReference>
<feature type="binding site" evidence="8">
    <location>
        <begin position="149"/>
        <end position="153"/>
    </location>
    <ligand>
        <name>NADP(+)</name>
        <dbReference type="ChEBI" id="CHEBI:58349"/>
    </ligand>
</feature>
<evidence type="ECO:0000256" key="7">
    <source>
        <dbReference type="ARBA" id="ARBA00049442"/>
    </source>
</evidence>
<comment type="pathway">
    <text evidence="1 8">Metabolic intermediate biosynthesis; chorismate biosynthesis; chorismate from D-erythrose 4-phosphate and phosphoenolpyruvate: step 4/7.</text>
</comment>
<evidence type="ECO:0000256" key="6">
    <source>
        <dbReference type="ARBA" id="ARBA00023141"/>
    </source>
</evidence>
<comment type="similarity">
    <text evidence="8">Belongs to the shikimate dehydrogenase family.</text>
</comment>
<feature type="binding site" evidence="8">
    <location>
        <position position="123"/>
    </location>
    <ligand>
        <name>shikimate</name>
        <dbReference type="ChEBI" id="CHEBI:36208"/>
    </ligand>
</feature>
<dbReference type="Pfam" id="PF08501">
    <property type="entry name" value="Shikimate_dh_N"/>
    <property type="match status" value="1"/>
</dbReference>
<dbReference type="EMBL" id="FNNA01000005">
    <property type="protein sequence ID" value="SDX37319.1"/>
    <property type="molecule type" value="Genomic_DNA"/>
</dbReference>
<evidence type="ECO:0000256" key="8">
    <source>
        <dbReference type="HAMAP-Rule" id="MF_00222"/>
    </source>
</evidence>
<dbReference type="CDD" id="cd01065">
    <property type="entry name" value="NAD_bind_Shikimate_DH"/>
    <property type="match status" value="1"/>
</dbReference>
<feature type="binding site" evidence="8">
    <location>
        <position position="261"/>
    </location>
    <ligand>
        <name>NADP(+)</name>
        <dbReference type="ChEBI" id="CHEBI:58349"/>
    </ligand>
</feature>
<dbReference type="Gene3D" id="3.40.50.10860">
    <property type="entry name" value="Leucine Dehydrogenase, chain A, domain 1"/>
    <property type="match status" value="1"/>
</dbReference>
<dbReference type="GO" id="GO:0019632">
    <property type="term" value="P:shikimate metabolic process"/>
    <property type="evidence" value="ECO:0007669"/>
    <property type="project" value="InterPro"/>
</dbReference>
<dbReference type="GO" id="GO:0004764">
    <property type="term" value="F:shikimate 3-dehydrogenase (NADP+) activity"/>
    <property type="evidence" value="ECO:0007669"/>
    <property type="project" value="UniProtKB-UniRule"/>
</dbReference>
<name>A0A1H3B8E9_9RHOB</name>
<dbReference type="SUPFAM" id="SSF53223">
    <property type="entry name" value="Aminoacid dehydrogenase-like, N-terminal domain"/>
    <property type="match status" value="1"/>
</dbReference>
<dbReference type="InterPro" id="IPR022893">
    <property type="entry name" value="Shikimate_DH_fam"/>
</dbReference>
<dbReference type="RefSeq" id="WP_081969166.1">
    <property type="nucleotide sequence ID" value="NZ_FNNA01000005.1"/>
</dbReference>
<feature type="binding site" evidence="8">
    <location>
        <position position="98"/>
    </location>
    <ligand>
        <name>NADP(+)</name>
        <dbReference type="ChEBI" id="CHEBI:58349"/>
    </ligand>
</feature>
<evidence type="ECO:0000256" key="2">
    <source>
        <dbReference type="ARBA" id="ARBA00012962"/>
    </source>
</evidence>
<feature type="binding site" evidence="8">
    <location>
        <position position="82"/>
    </location>
    <ligand>
        <name>shikimate</name>
        <dbReference type="ChEBI" id="CHEBI:36208"/>
    </ligand>
</feature>
<dbReference type="EC" id="1.1.1.25" evidence="2 8"/>
<dbReference type="InterPro" id="IPR041121">
    <property type="entry name" value="SDH_C"/>
</dbReference>
<evidence type="ECO:0000256" key="4">
    <source>
        <dbReference type="ARBA" id="ARBA00022857"/>
    </source>
</evidence>
<dbReference type="InterPro" id="IPR036291">
    <property type="entry name" value="NAD(P)-bd_dom_sf"/>
</dbReference>
<dbReference type="STRING" id="1545044.SAMN05444276_10596"/>
<evidence type="ECO:0000256" key="5">
    <source>
        <dbReference type="ARBA" id="ARBA00023002"/>
    </source>
</evidence>
<feature type="domain" description="SDH C-terminal" evidence="11">
    <location>
        <begin position="261"/>
        <end position="285"/>
    </location>
</feature>
<sequence>MSAAPDASPRDPAPPQTPAATIPLAGVIGWPVAHSRSPRLHAHWLRRYGIAGHYVPLAVAPEHLGQVLHALPRAGFVGCNVTIPHKEAALALADIVTDRASLIGAANTLIFRPDGRIHADNTDGYGFIANLQQHAADWSASAGPAAVIGAGGAARAVVAALLECGVPELRIANRTRIRADQIRAEFGARVVVYDWAQTGNMLEGAATVVNSTSMGMEGTQPLRLPLDALSPEALVTDLVYTPLDTHFLRAARARGCRTVDGLGMLLHQAAPGFERWFGVKPEVDEALREAVLG</sequence>
<feature type="domain" description="Shikimate dehydrogenase substrate binding N-terminal" evidence="10">
    <location>
        <begin position="27"/>
        <end position="109"/>
    </location>
</feature>
<feature type="domain" description="Quinate/shikimate 5-dehydrogenase/glutamyl-tRNA reductase" evidence="9">
    <location>
        <begin position="144"/>
        <end position="213"/>
    </location>
</feature>
<evidence type="ECO:0000259" key="10">
    <source>
        <dbReference type="Pfam" id="PF08501"/>
    </source>
</evidence>
<feature type="binding site" evidence="8">
    <location>
        <begin position="173"/>
        <end position="178"/>
    </location>
    <ligand>
        <name>NADP(+)</name>
        <dbReference type="ChEBI" id="CHEBI:58349"/>
    </ligand>
</feature>
<dbReference type="AlphaFoldDB" id="A0A1H3B8E9"/>
<evidence type="ECO:0000259" key="9">
    <source>
        <dbReference type="Pfam" id="PF01488"/>
    </source>
</evidence>
<keyword evidence="5 8" id="KW-0560">Oxidoreductase</keyword>
<accession>A0A1H3B8E9</accession>
<comment type="subunit">
    <text evidence="8">Homodimer.</text>
</comment>
<dbReference type="GO" id="GO:0009073">
    <property type="term" value="P:aromatic amino acid family biosynthetic process"/>
    <property type="evidence" value="ECO:0007669"/>
    <property type="project" value="UniProtKB-KW"/>
</dbReference>
<dbReference type="NCBIfam" id="TIGR00507">
    <property type="entry name" value="aroE"/>
    <property type="match status" value="1"/>
</dbReference>
<comment type="catalytic activity">
    <reaction evidence="7 8">
        <text>shikimate + NADP(+) = 3-dehydroshikimate + NADPH + H(+)</text>
        <dbReference type="Rhea" id="RHEA:17737"/>
        <dbReference type="ChEBI" id="CHEBI:15378"/>
        <dbReference type="ChEBI" id="CHEBI:16630"/>
        <dbReference type="ChEBI" id="CHEBI:36208"/>
        <dbReference type="ChEBI" id="CHEBI:57783"/>
        <dbReference type="ChEBI" id="CHEBI:58349"/>
        <dbReference type="EC" id="1.1.1.25"/>
    </reaction>
</comment>
<keyword evidence="4 8" id="KW-0521">NADP</keyword>
<dbReference type="InterPro" id="IPR046346">
    <property type="entry name" value="Aminoacid_DH-like_N_sf"/>
</dbReference>
<dbReference type="HAMAP" id="MF_00222">
    <property type="entry name" value="Shikimate_DH_AroE"/>
    <property type="match status" value="1"/>
</dbReference>
<gene>
    <name evidence="8" type="primary">aroE</name>
    <name evidence="12" type="ORF">SAMN05444276_10596</name>
</gene>
<dbReference type="SUPFAM" id="SSF51735">
    <property type="entry name" value="NAD(P)-binding Rossmann-fold domains"/>
    <property type="match status" value="1"/>
</dbReference>
<dbReference type="Pfam" id="PF18317">
    <property type="entry name" value="SDH_C"/>
    <property type="match status" value="1"/>
</dbReference>
<reference evidence="13" key="1">
    <citation type="submission" date="2016-10" db="EMBL/GenBank/DDBJ databases">
        <authorList>
            <person name="Varghese N."/>
            <person name="Submissions S."/>
        </authorList>
    </citation>
    <scope>NUCLEOTIDE SEQUENCE [LARGE SCALE GENOMIC DNA]</scope>
    <source>
        <strain evidence="13">DSM 29303</strain>
    </source>
</reference>
<dbReference type="PANTHER" id="PTHR21089">
    <property type="entry name" value="SHIKIMATE DEHYDROGENASE"/>
    <property type="match status" value="1"/>
</dbReference>
<feature type="binding site" evidence="8">
    <location>
        <position position="107"/>
    </location>
    <ligand>
        <name>shikimate</name>
        <dbReference type="ChEBI" id="CHEBI:36208"/>
    </ligand>
</feature>
<dbReference type="Pfam" id="PF01488">
    <property type="entry name" value="Shikimate_DH"/>
    <property type="match status" value="1"/>
</dbReference>
<dbReference type="InterPro" id="IPR011342">
    <property type="entry name" value="Shikimate_DH"/>
</dbReference>
<evidence type="ECO:0000313" key="12">
    <source>
        <dbReference type="EMBL" id="SDX37319.1"/>
    </source>
</evidence>
<feature type="binding site" evidence="8">
    <location>
        <position position="240"/>
    </location>
    <ligand>
        <name>shikimate</name>
        <dbReference type="ChEBI" id="CHEBI:36208"/>
    </ligand>
</feature>
<dbReference type="InterPro" id="IPR013708">
    <property type="entry name" value="Shikimate_DH-bd_N"/>
</dbReference>
<keyword evidence="6 8" id="KW-0057">Aromatic amino acid biosynthesis</keyword>
<dbReference type="GO" id="GO:0009423">
    <property type="term" value="P:chorismate biosynthetic process"/>
    <property type="evidence" value="ECO:0007669"/>
    <property type="project" value="UniProtKB-UniRule"/>
</dbReference>
<proteinExistence type="inferred from homology"/>
<evidence type="ECO:0000259" key="11">
    <source>
        <dbReference type="Pfam" id="PF18317"/>
    </source>
</evidence>
<comment type="function">
    <text evidence="8">Involved in the biosynthesis of the chorismate, which leads to the biosynthesis of aromatic amino acids. Catalyzes the reversible NADPH linked reduction of 3-dehydroshikimate (DHSA) to yield shikimate (SA).</text>
</comment>
<dbReference type="Gene3D" id="3.40.50.720">
    <property type="entry name" value="NAD(P)-binding Rossmann-like Domain"/>
    <property type="match status" value="1"/>
</dbReference>
<feature type="binding site" evidence="8">
    <location>
        <begin position="35"/>
        <end position="37"/>
    </location>
    <ligand>
        <name>shikimate</name>
        <dbReference type="ChEBI" id="CHEBI:36208"/>
    </ligand>
</feature>
<protein>
    <recommendedName>
        <fullName evidence="2 8">Shikimate dehydrogenase (NADP(+))</fullName>
        <shortName evidence="8">SDH</shortName>
        <ecNumber evidence="2 8">1.1.1.25</ecNumber>
    </recommendedName>
</protein>
<dbReference type="NCBIfam" id="NF001312">
    <property type="entry name" value="PRK00258.1-4"/>
    <property type="match status" value="1"/>
</dbReference>
<evidence type="ECO:0000256" key="1">
    <source>
        <dbReference type="ARBA" id="ARBA00004871"/>
    </source>
</evidence>
<evidence type="ECO:0000313" key="13">
    <source>
        <dbReference type="Proteomes" id="UP000182944"/>
    </source>
</evidence>
<feature type="binding site" evidence="8">
    <location>
        <position position="268"/>
    </location>
    <ligand>
        <name>shikimate</name>
        <dbReference type="ChEBI" id="CHEBI:36208"/>
    </ligand>
</feature>
<dbReference type="UniPathway" id="UPA00053">
    <property type="reaction ID" value="UER00087"/>
</dbReference>
<dbReference type="OrthoDB" id="9792692at2"/>
<dbReference type="PANTHER" id="PTHR21089:SF1">
    <property type="entry name" value="BIFUNCTIONAL 3-DEHYDROQUINATE DEHYDRATASE_SHIKIMATE DEHYDROGENASE, CHLOROPLASTIC"/>
    <property type="match status" value="1"/>
</dbReference>
<dbReference type="Proteomes" id="UP000182944">
    <property type="component" value="Unassembled WGS sequence"/>
</dbReference>
<feature type="active site" description="Proton acceptor" evidence="8">
    <location>
        <position position="86"/>
    </location>
</feature>
<feature type="binding site" evidence="8">
    <location>
        <position position="238"/>
    </location>
    <ligand>
        <name>NADP(+)</name>
        <dbReference type="ChEBI" id="CHEBI:58349"/>
    </ligand>
</feature>
<dbReference type="InterPro" id="IPR006151">
    <property type="entry name" value="Shikm_DH/Glu-tRNA_Rdtase"/>
</dbReference>
<dbReference type="GO" id="GO:0005829">
    <property type="term" value="C:cytosol"/>
    <property type="evidence" value="ECO:0007669"/>
    <property type="project" value="TreeGrafter"/>
</dbReference>
<evidence type="ECO:0000256" key="3">
    <source>
        <dbReference type="ARBA" id="ARBA00022605"/>
    </source>
</evidence>
<organism evidence="12 13">
    <name type="scientific">Paracoccus sanguinis</name>
    <dbReference type="NCBI Taxonomy" id="1545044"/>
    <lineage>
        <taxon>Bacteria</taxon>
        <taxon>Pseudomonadati</taxon>
        <taxon>Pseudomonadota</taxon>
        <taxon>Alphaproteobacteria</taxon>
        <taxon>Rhodobacterales</taxon>
        <taxon>Paracoccaceae</taxon>
        <taxon>Paracoccus</taxon>
    </lineage>
</organism>
<keyword evidence="3 8" id="KW-0028">Amino-acid biosynthesis</keyword>
<dbReference type="NCBIfam" id="NF001310">
    <property type="entry name" value="PRK00258.1-2"/>
    <property type="match status" value="1"/>
</dbReference>